<keyword evidence="9 10" id="KW-0472">Membrane</keyword>
<sequence>MSPIVALHCLVIFGASLISAATVTWLPNSSFKLPDSFKDRKLPCSKQTVVFPQTIVGSVEIASETKVGGFILPEDGELILEGLLSFGADPADTNCTEGNAYYIDKTGSSWNQADVWSSPKFNKATPDSDRVPCYNDVVVFPKNTKTTVTLPTITQYVREIRIGNDSFTNTAEFRDHITLHMQDDIQQFVLNDYSVVGLSIGHPMHCSQFGCACQNIALEIDCSAKFCPKPECVGPIRPLGFCCDICGGYLLFDADEGFDMKTFGELVEGIAGESGKNDIEYYIGFTPEIPYRRIQLVVVDKGEYEGSSAEIINSISYALHDHWVKGHKVAQISGSPLYKAGLGGKIFVSMFFAVILTLGALYVYYYKIPELQIPIVSRHMPAGIFSRFERRSDSVVSLTRRDSVISATSRSNTAFRNPLYNSKRGRVQVIESAVAAEE</sequence>
<evidence type="ECO:0000256" key="10">
    <source>
        <dbReference type="SAM" id="Phobius"/>
    </source>
</evidence>
<keyword evidence="5 10" id="KW-0812">Transmembrane</keyword>
<proteinExistence type="predicted"/>
<evidence type="ECO:0000256" key="9">
    <source>
        <dbReference type="ARBA" id="ARBA00023136"/>
    </source>
</evidence>
<feature type="signal peptide" evidence="11">
    <location>
        <begin position="1"/>
        <end position="20"/>
    </location>
</feature>
<evidence type="ECO:0000256" key="11">
    <source>
        <dbReference type="SAM" id="SignalP"/>
    </source>
</evidence>
<dbReference type="AlphaFoldDB" id="A0A2H1WYT1"/>
<evidence type="ECO:0000256" key="5">
    <source>
        <dbReference type="ARBA" id="ARBA00022692"/>
    </source>
</evidence>
<evidence type="ECO:0000256" key="1">
    <source>
        <dbReference type="ARBA" id="ARBA00004251"/>
    </source>
</evidence>
<feature type="chain" id="PRO_5013903976" description="Protein amnionless" evidence="11">
    <location>
        <begin position="21"/>
        <end position="438"/>
    </location>
</feature>
<evidence type="ECO:0000256" key="8">
    <source>
        <dbReference type="ARBA" id="ARBA00022989"/>
    </source>
</evidence>
<keyword evidence="6 11" id="KW-0732">Signal</keyword>
<protein>
    <recommendedName>
        <fullName evidence="2">Protein amnionless</fullName>
    </recommendedName>
</protein>
<dbReference type="GO" id="GO:0016324">
    <property type="term" value="C:apical plasma membrane"/>
    <property type="evidence" value="ECO:0007669"/>
    <property type="project" value="TreeGrafter"/>
</dbReference>
<dbReference type="PANTHER" id="PTHR14995">
    <property type="entry name" value="AMNIONLESS"/>
    <property type="match status" value="1"/>
</dbReference>
<feature type="transmembrane region" description="Helical" evidence="10">
    <location>
        <begin position="346"/>
        <end position="365"/>
    </location>
</feature>
<dbReference type="GO" id="GO:0006898">
    <property type="term" value="P:receptor-mediated endocytosis"/>
    <property type="evidence" value="ECO:0007669"/>
    <property type="project" value="TreeGrafter"/>
</dbReference>
<name>A0A2H1WYT1_SPOFR</name>
<dbReference type="Pfam" id="PF14828">
    <property type="entry name" value="Amnionless"/>
    <property type="match status" value="1"/>
</dbReference>
<keyword evidence="3" id="KW-0813">Transport</keyword>
<evidence type="ECO:0000313" key="12">
    <source>
        <dbReference type="EMBL" id="SOQ58235.1"/>
    </source>
</evidence>
<comment type="subcellular location">
    <subcellularLocation>
        <location evidence="1">Cell membrane</location>
        <topology evidence="1">Single-pass type I membrane protein</topology>
    </subcellularLocation>
</comment>
<dbReference type="PANTHER" id="PTHR14995:SF2">
    <property type="entry name" value="PROTEIN AMNIONLESS"/>
    <property type="match status" value="1"/>
</dbReference>
<accession>A0A2H1WYT1</accession>
<dbReference type="GO" id="GO:0015031">
    <property type="term" value="P:protein transport"/>
    <property type="evidence" value="ECO:0007669"/>
    <property type="project" value="UniProtKB-KW"/>
</dbReference>
<dbReference type="InterPro" id="IPR026112">
    <property type="entry name" value="AMN"/>
</dbReference>
<keyword evidence="4" id="KW-1003">Cell membrane</keyword>
<dbReference type="GO" id="GO:0030139">
    <property type="term" value="C:endocytic vesicle"/>
    <property type="evidence" value="ECO:0007669"/>
    <property type="project" value="TreeGrafter"/>
</dbReference>
<organism evidence="12">
    <name type="scientific">Spodoptera frugiperda</name>
    <name type="common">Fall armyworm</name>
    <dbReference type="NCBI Taxonomy" id="7108"/>
    <lineage>
        <taxon>Eukaryota</taxon>
        <taxon>Metazoa</taxon>
        <taxon>Ecdysozoa</taxon>
        <taxon>Arthropoda</taxon>
        <taxon>Hexapoda</taxon>
        <taxon>Insecta</taxon>
        <taxon>Pterygota</taxon>
        <taxon>Neoptera</taxon>
        <taxon>Endopterygota</taxon>
        <taxon>Lepidoptera</taxon>
        <taxon>Glossata</taxon>
        <taxon>Ditrysia</taxon>
        <taxon>Noctuoidea</taxon>
        <taxon>Noctuidae</taxon>
        <taxon>Amphipyrinae</taxon>
        <taxon>Spodoptera</taxon>
    </lineage>
</organism>
<reference evidence="12" key="1">
    <citation type="submission" date="2016-07" db="EMBL/GenBank/DDBJ databases">
        <authorList>
            <person name="Bretaudeau A."/>
        </authorList>
    </citation>
    <scope>NUCLEOTIDE SEQUENCE</scope>
    <source>
        <strain evidence="12">Rice</strain>
        <tissue evidence="12">Whole body</tissue>
    </source>
</reference>
<evidence type="ECO:0000256" key="6">
    <source>
        <dbReference type="ARBA" id="ARBA00022729"/>
    </source>
</evidence>
<evidence type="ECO:0000256" key="4">
    <source>
        <dbReference type="ARBA" id="ARBA00022475"/>
    </source>
</evidence>
<evidence type="ECO:0000256" key="2">
    <source>
        <dbReference type="ARBA" id="ARBA00021200"/>
    </source>
</evidence>
<evidence type="ECO:0000256" key="3">
    <source>
        <dbReference type="ARBA" id="ARBA00022448"/>
    </source>
</evidence>
<keyword evidence="7" id="KW-0653">Protein transport</keyword>
<keyword evidence="8 10" id="KW-1133">Transmembrane helix</keyword>
<gene>
    <name evidence="12" type="ORF">SFRICE_041119</name>
</gene>
<dbReference type="EMBL" id="ODYU01012113">
    <property type="protein sequence ID" value="SOQ58235.1"/>
    <property type="molecule type" value="Genomic_DNA"/>
</dbReference>
<evidence type="ECO:0000256" key="7">
    <source>
        <dbReference type="ARBA" id="ARBA00022927"/>
    </source>
</evidence>